<dbReference type="Proteomes" id="UP001054252">
    <property type="component" value="Unassembled WGS sequence"/>
</dbReference>
<keyword evidence="4" id="KW-1185">Reference proteome</keyword>
<dbReference type="InterPro" id="IPR040610">
    <property type="entry name" value="SNRNP25_ubiquitin"/>
</dbReference>
<feature type="domain" description="SNRNP25 ubiquitin-like" evidence="2">
    <location>
        <begin position="60"/>
        <end position="144"/>
    </location>
</feature>
<feature type="region of interest" description="Disordered" evidence="1">
    <location>
        <begin position="147"/>
        <end position="197"/>
    </location>
</feature>
<feature type="compositionally biased region" description="Polar residues" evidence="1">
    <location>
        <begin position="159"/>
        <end position="172"/>
    </location>
</feature>
<dbReference type="PANTHER" id="PTHR14942">
    <property type="entry name" value="U11/U12 SMALL NUCLEAR RIBONUCLEOPROTEIN 25 KDA PROTEIN"/>
    <property type="match status" value="1"/>
</dbReference>
<dbReference type="AlphaFoldDB" id="A0AAV5LF35"/>
<dbReference type="GO" id="GO:0000398">
    <property type="term" value="P:mRNA splicing, via spliceosome"/>
    <property type="evidence" value="ECO:0007669"/>
    <property type="project" value="InterPro"/>
</dbReference>
<organism evidence="3 4">
    <name type="scientific">Rubroshorea leprosula</name>
    <dbReference type="NCBI Taxonomy" id="152421"/>
    <lineage>
        <taxon>Eukaryota</taxon>
        <taxon>Viridiplantae</taxon>
        <taxon>Streptophyta</taxon>
        <taxon>Embryophyta</taxon>
        <taxon>Tracheophyta</taxon>
        <taxon>Spermatophyta</taxon>
        <taxon>Magnoliopsida</taxon>
        <taxon>eudicotyledons</taxon>
        <taxon>Gunneridae</taxon>
        <taxon>Pentapetalae</taxon>
        <taxon>rosids</taxon>
        <taxon>malvids</taxon>
        <taxon>Malvales</taxon>
        <taxon>Dipterocarpaceae</taxon>
        <taxon>Rubroshorea</taxon>
    </lineage>
</organism>
<dbReference type="SUPFAM" id="SSF54236">
    <property type="entry name" value="Ubiquitin-like"/>
    <property type="match status" value="1"/>
</dbReference>
<evidence type="ECO:0000259" key="2">
    <source>
        <dbReference type="Pfam" id="PF18036"/>
    </source>
</evidence>
<reference evidence="3 4" key="1">
    <citation type="journal article" date="2021" name="Commun. Biol.">
        <title>The genome of Shorea leprosula (Dipterocarpaceae) highlights the ecological relevance of drought in aseasonal tropical rainforests.</title>
        <authorList>
            <person name="Ng K.K.S."/>
            <person name="Kobayashi M.J."/>
            <person name="Fawcett J.A."/>
            <person name="Hatakeyama M."/>
            <person name="Paape T."/>
            <person name="Ng C.H."/>
            <person name="Ang C.C."/>
            <person name="Tnah L.H."/>
            <person name="Lee C.T."/>
            <person name="Nishiyama T."/>
            <person name="Sese J."/>
            <person name="O'Brien M.J."/>
            <person name="Copetti D."/>
            <person name="Mohd Noor M.I."/>
            <person name="Ong R.C."/>
            <person name="Putra M."/>
            <person name="Sireger I.Z."/>
            <person name="Indrioko S."/>
            <person name="Kosugi Y."/>
            <person name="Izuno A."/>
            <person name="Isagi Y."/>
            <person name="Lee S.L."/>
            <person name="Shimizu K.K."/>
        </authorList>
    </citation>
    <scope>NUCLEOTIDE SEQUENCE [LARGE SCALE GENOMIC DNA]</scope>
    <source>
        <strain evidence="3">214</strain>
    </source>
</reference>
<dbReference type="Pfam" id="PF18036">
    <property type="entry name" value="Ubiquitin_4"/>
    <property type="match status" value="1"/>
</dbReference>
<accession>A0AAV5LF35</accession>
<dbReference type="CDD" id="cd17058">
    <property type="entry name" value="Ubl_SNRNP25"/>
    <property type="match status" value="1"/>
</dbReference>
<proteinExistence type="predicted"/>
<dbReference type="PANTHER" id="PTHR14942:SF9">
    <property type="entry name" value="OS02G0188500 PROTEIN"/>
    <property type="match status" value="1"/>
</dbReference>
<dbReference type="EMBL" id="BPVZ01000113">
    <property type="protein sequence ID" value="GKV35885.1"/>
    <property type="molecule type" value="Genomic_DNA"/>
</dbReference>
<gene>
    <name evidence="3" type="ORF">SLEP1_g44089</name>
</gene>
<evidence type="ECO:0000313" key="3">
    <source>
        <dbReference type="EMBL" id="GKV35885.1"/>
    </source>
</evidence>
<dbReference type="InterPro" id="IPR039690">
    <property type="entry name" value="SNRNP25"/>
</dbReference>
<name>A0AAV5LF35_9ROSI</name>
<sequence>MLTDAREEDNGSRDFRTLNLFERRCLAPRSLNISNGGVDDGTALVRRVPYHKLPQQSLFKLSVLKLDGSLFDVRIAKNATVAELKQAIEELFSSVPGEVQGNISWSHVWGHFCLSYGGQKLINDKARIQNLGIKDGDQLEFSRHISMNHSPLRRRSKNHSALSKRQLSGSNAHQEREQNGMDCNDVNENRDDRPRYHNYEDEEALPITEFKLTRLFKGWLSNSSFWGYSRRVSEGRNRPTRFALQCLGGRS</sequence>
<evidence type="ECO:0000313" key="4">
    <source>
        <dbReference type="Proteomes" id="UP001054252"/>
    </source>
</evidence>
<evidence type="ECO:0000256" key="1">
    <source>
        <dbReference type="SAM" id="MobiDB-lite"/>
    </source>
</evidence>
<dbReference type="Gene3D" id="3.10.20.90">
    <property type="entry name" value="Phosphatidylinositol 3-kinase Catalytic Subunit, Chain A, domain 1"/>
    <property type="match status" value="1"/>
</dbReference>
<feature type="compositionally biased region" description="Basic and acidic residues" evidence="1">
    <location>
        <begin position="187"/>
        <end position="197"/>
    </location>
</feature>
<dbReference type="InterPro" id="IPR029071">
    <property type="entry name" value="Ubiquitin-like_domsf"/>
</dbReference>
<comment type="caution">
    <text evidence="3">The sequence shown here is derived from an EMBL/GenBank/DDBJ whole genome shotgun (WGS) entry which is preliminary data.</text>
</comment>
<protein>
    <recommendedName>
        <fullName evidence="2">SNRNP25 ubiquitin-like domain-containing protein</fullName>
    </recommendedName>
</protein>